<evidence type="ECO:0000313" key="12">
    <source>
        <dbReference type="Proteomes" id="UP000322699"/>
    </source>
</evidence>
<dbReference type="InterPro" id="IPR011042">
    <property type="entry name" value="6-blade_b-propeller_TolB-like"/>
</dbReference>
<evidence type="ECO:0000256" key="6">
    <source>
        <dbReference type="ARBA" id="ARBA00022825"/>
    </source>
</evidence>
<comment type="function">
    <text evidence="7">Degrades oligopeptides.</text>
</comment>
<dbReference type="Gene3D" id="2.120.10.30">
    <property type="entry name" value="TolB, C-terminal domain"/>
    <property type="match status" value="1"/>
</dbReference>
<evidence type="ECO:0000256" key="3">
    <source>
        <dbReference type="ARBA" id="ARBA00022490"/>
    </source>
</evidence>
<evidence type="ECO:0000256" key="4">
    <source>
        <dbReference type="ARBA" id="ARBA00022670"/>
    </source>
</evidence>
<dbReference type="SUPFAM" id="SSF52096">
    <property type="entry name" value="ClpP/crotonase"/>
    <property type="match status" value="1"/>
</dbReference>
<dbReference type="InterPro" id="IPR029045">
    <property type="entry name" value="ClpP/crotonase-like_dom_sf"/>
</dbReference>
<keyword evidence="12" id="KW-1185">Reference proteome</keyword>
<evidence type="ECO:0000313" key="11">
    <source>
        <dbReference type="EMBL" id="KAA1257718.1"/>
    </source>
</evidence>
<dbReference type="Pfam" id="PF26549">
    <property type="entry name" value="Tricorn_N"/>
    <property type="match status" value="1"/>
</dbReference>
<evidence type="ECO:0000256" key="2">
    <source>
        <dbReference type="ARBA" id="ARBA00008524"/>
    </source>
</evidence>
<dbReference type="PROSITE" id="PS50106">
    <property type="entry name" value="PDZ"/>
    <property type="match status" value="1"/>
</dbReference>
<dbReference type="InterPro" id="IPR012393">
    <property type="entry name" value="Tricorn_protease"/>
</dbReference>
<name>A0A5B1C991_9BACT</name>
<comment type="caution">
    <text evidence="11">The sequence shown here is derived from an EMBL/GenBank/DDBJ whole genome shotgun (WGS) entry which is preliminary data.</text>
</comment>
<comment type="similarity">
    <text evidence="2 7">Belongs to the peptidase S41B family.</text>
</comment>
<dbReference type="PIRSF" id="PIRSF036421">
    <property type="entry name" value="Tricorn_protease"/>
    <property type="match status" value="1"/>
</dbReference>
<gene>
    <name evidence="11" type="ORF">LF1_02070</name>
</gene>
<protein>
    <recommendedName>
        <fullName evidence="7">Tricorn protease homolog</fullName>
        <ecNumber evidence="7">3.4.21.-</ecNumber>
    </recommendedName>
</protein>
<dbReference type="Gene3D" id="3.30.750.44">
    <property type="match status" value="1"/>
</dbReference>
<dbReference type="Gene3D" id="2.120.10.60">
    <property type="entry name" value="Tricorn protease N-terminal domain"/>
    <property type="match status" value="1"/>
</dbReference>
<dbReference type="InterPro" id="IPR028204">
    <property type="entry name" value="Tricorn_C1"/>
</dbReference>
<evidence type="ECO:0000256" key="7">
    <source>
        <dbReference type="PIRNR" id="PIRNR036421"/>
    </source>
</evidence>
<dbReference type="GO" id="GO:0006508">
    <property type="term" value="P:proteolysis"/>
    <property type="evidence" value="ECO:0007669"/>
    <property type="project" value="UniProtKB-UniRule"/>
</dbReference>
<evidence type="ECO:0000256" key="9">
    <source>
        <dbReference type="SAM" id="MobiDB-lite"/>
    </source>
</evidence>
<dbReference type="PANTHER" id="PTHR43253">
    <property type="entry name" value="TRICORN PROTEASE HOMOLOG 2-RELATED"/>
    <property type="match status" value="1"/>
</dbReference>
<evidence type="ECO:0000256" key="5">
    <source>
        <dbReference type="ARBA" id="ARBA00022801"/>
    </source>
</evidence>
<feature type="compositionally biased region" description="Basic and acidic residues" evidence="9">
    <location>
        <begin position="576"/>
        <end position="592"/>
    </location>
</feature>
<dbReference type="Pfam" id="PF14684">
    <property type="entry name" value="Tricorn_C1"/>
    <property type="match status" value="1"/>
</dbReference>
<dbReference type="SUPFAM" id="SSF82171">
    <property type="entry name" value="DPP6 N-terminal domain-like"/>
    <property type="match status" value="1"/>
</dbReference>
<organism evidence="11 12">
    <name type="scientific">Rubripirellula obstinata</name>
    <dbReference type="NCBI Taxonomy" id="406547"/>
    <lineage>
        <taxon>Bacteria</taxon>
        <taxon>Pseudomonadati</taxon>
        <taxon>Planctomycetota</taxon>
        <taxon>Planctomycetia</taxon>
        <taxon>Pirellulales</taxon>
        <taxon>Pirellulaceae</taxon>
        <taxon>Rubripirellula</taxon>
    </lineage>
</organism>
<evidence type="ECO:0000259" key="10">
    <source>
        <dbReference type="PROSITE" id="PS50106"/>
    </source>
</evidence>
<dbReference type="AlphaFoldDB" id="A0A5B1C991"/>
<keyword evidence="3 7" id="KW-0963">Cytoplasm</keyword>
<keyword evidence="6 7" id="KW-0720">Serine protease</keyword>
<dbReference type="InterPro" id="IPR001478">
    <property type="entry name" value="PDZ"/>
</dbReference>
<reference evidence="11 12" key="1">
    <citation type="submission" date="2019-08" db="EMBL/GenBank/DDBJ databases">
        <title>Deep-cultivation of Planctomycetes and their phenomic and genomic characterization uncovers novel biology.</title>
        <authorList>
            <person name="Wiegand S."/>
            <person name="Jogler M."/>
            <person name="Boedeker C."/>
            <person name="Pinto D."/>
            <person name="Vollmers J."/>
            <person name="Rivas-Marin E."/>
            <person name="Kohn T."/>
            <person name="Peeters S.H."/>
            <person name="Heuer A."/>
            <person name="Rast P."/>
            <person name="Oberbeckmann S."/>
            <person name="Bunk B."/>
            <person name="Jeske O."/>
            <person name="Meyerdierks A."/>
            <person name="Storesund J.E."/>
            <person name="Kallscheuer N."/>
            <person name="Luecker S."/>
            <person name="Lage O.M."/>
            <person name="Pohl T."/>
            <person name="Merkel B.J."/>
            <person name="Hornburger P."/>
            <person name="Mueller R.-W."/>
            <person name="Bruemmer F."/>
            <person name="Labrenz M."/>
            <person name="Spormann A.M."/>
            <person name="Op Den Camp H."/>
            <person name="Overmann J."/>
            <person name="Amann R."/>
            <person name="Jetten M.S.M."/>
            <person name="Mascher T."/>
            <person name="Medema M.H."/>
            <person name="Devos D.P."/>
            <person name="Kaster A.-K."/>
            <person name="Ovreas L."/>
            <person name="Rohde M."/>
            <person name="Galperin M.Y."/>
            <person name="Jogler C."/>
        </authorList>
    </citation>
    <scope>NUCLEOTIDE SEQUENCE [LARGE SCALE GENOMIC DNA]</scope>
    <source>
        <strain evidence="11 12">LF1</strain>
    </source>
</reference>
<feature type="active site" description="Charge relay system" evidence="8">
    <location>
        <position position="1088"/>
    </location>
</feature>
<dbReference type="Gene3D" id="2.30.42.10">
    <property type="match status" value="1"/>
</dbReference>
<dbReference type="SUPFAM" id="SSF50156">
    <property type="entry name" value="PDZ domain-like"/>
    <property type="match status" value="1"/>
</dbReference>
<dbReference type="InterPro" id="IPR011659">
    <property type="entry name" value="WD40"/>
</dbReference>
<dbReference type="EMBL" id="VRLW01000001">
    <property type="protein sequence ID" value="KAA1257718.1"/>
    <property type="molecule type" value="Genomic_DNA"/>
</dbReference>
<dbReference type="InterPro" id="IPR036034">
    <property type="entry name" value="PDZ_sf"/>
</dbReference>
<dbReference type="Proteomes" id="UP000322699">
    <property type="component" value="Unassembled WGS sequence"/>
</dbReference>
<feature type="region of interest" description="Disordered" evidence="9">
    <location>
        <begin position="576"/>
        <end position="636"/>
    </location>
</feature>
<proteinExistence type="inferred from homology"/>
<dbReference type="CDD" id="cd07562">
    <property type="entry name" value="Peptidase_S41_TRI"/>
    <property type="match status" value="1"/>
</dbReference>
<dbReference type="EC" id="3.4.21.-" evidence="7"/>
<accession>A0A5B1C991</accession>
<comment type="subcellular location">
    <subcellularLocation>
        <location evidence="1 7">Cytoplasm</location>
    </subcellularLocation>
</comment>
<dbReference type="SMART" id="SM00228">
    <property type="entry name" value="PDZ"/>
    <property type="match status" value="1"/>
</dbReference>
<keyword evidence="5 7" id="KW-0378">Hydrolase</keyword>
<feature type="region of interest" description="Disordered" evidence="9">
    <location>
        <begin position="512"/>
        <end position="533"/>
    </location>
</feature>
<keyword evidence="4 7" id="KW-0645">Protease</keyword>
<dbReference type="Pfam" id="PF13180">
    <property type="entry name" value="PDZ_2"/>
    <property type="match status" value="1"/>
</dbReference>
<dbReference type="GO" id="GO:0005737">
    <property type="term" value="C:cytoplasm"/>
    <property type="evidence" value="ECO:0007669"/>
    <property type="project" value="UniProtKB-SubCell"/>
</dbReference>
<dbReference type="InterPro" id="IPR005151">
    <property type="entry name" value="Tail-specific_protease"/>
</dbReference>
<feature type="domain" description="PDZ" evidence="10">
    <location>
        <begin position="825"/>
        <end position="877"/>
    </location>
</feature>
<sequence length="1145" mass="129522">MLFPRHFRFRPNHRDHFVSGLVAFLLTVMPMQLTGYAAEEEGFPIQLVSTPEISPAGTHLAFSWVGDIWIANVDGSGLTRITTHASIDTSPKFSPDGTELAFVSSRTGSDQVFLVDLSIGKRVPTTVGTPHQVTHHSEGYQLHGWFPDGNHVLATGIRDHGWKYPRRMIRVNVRERRNEQVLADAIADQPAIAIDGNRVLFVREGSRWWRKGYTGERAAQIWIYDIEAEEFTELLHIGVDCRHPKWDGDREAFFFTKGSYLGASLCRFDMITGEHTEVAAFDDDSIVMPSVSADGKHLIFRHLFDFYHCELGEDRPLDKPKPKKISLNYQGDSLTLDDEMRRRLDRASDVAFSADGLEMIFTSGGDLWSMDTKLKEPVRLSDTPGFETSPVLTDEAAFVVSVQEGQTDIWKLTRPEDQPYWWQTESPQWTRLTNTPDVESNLQISPDGKHLYFTRMPGDLMRMSVDGDQPTPIAQGFSTPDFDLSSCGTWIAYTLEDDNFNDDVWITKADGSGQPYNVSKHPDDDGNPRFSSDGKILAFTGRRIDTETDIYYVYLQADQAEETSRERRLKEAIETMEKKRKAKPELETKDDPNEQDDDSPSEKDDDAPSDEDKDEEDAEDEDEDKDESAPIEIDFDGLDDRVKRISVGDSDQYKLAWSPDGSKLVFNASIDGDSGMYSVTFPDELQPKKFSESTIQVKTWSKKSGGLLGLISGSPAKLNDEGKPEKYDFSVRQTYRRGAKFGEAFDQAWRVMRDRWYDPKMGGRNWNEVRRKYESAAEMSVTSAMFGEIIKLMLGELNGSHNGFNPTRDEPSSPRPEFIDRTAHLGARFDFRDNGPGLLIQDVLPDTPADRTGSKLKPGDRIMTIDGTVVDPLMDLTLVLNGPIDRDILLTVQRANAEKKNDPVPITIRPTSFDTARNQLYEHWLEHNRRLVTEGSKGKLGYLHIRAMNMPSFYEFEKQLYRVGYDREGLVIDVRDNGGGWITDRLLTALTQPRHAITVPRDGGPGYPQDRMVYATWQKPIVVLCNQNSFSNAEIFSHAIRNLRRGKLVGVQTAGGVISTGAVQIMDMGTMRMPFRGWFTAVDGEDMERKGAIPHHVIWPAPGEIPSGKDRQLQKAIKVLLKEVRRDKKTNPMPKLIYDSKRKDS</sequence>
<dbReference type="SMART" id="SM00245">
    <property type="entry name" value="TSPc"/>
    <property type="match status" value="1"/>
</dbReference>
<feature type="compositionally biased region" description="Acidic residues" evidence="9">
    <location>
        <begin position="593"/>
        <end position="626"/>
    </location>
</feature>
<dbReference type="PANTHER" id="PTHR43253:SF1">
    <property type="entry name" value="TRICORN PROTEASE HOMOLOG 2-RELATED"/>
    <property type="match status" value="1"/>
</dbReference>
<evidence type="ECO:0000256" key="8">
    <source>
        <dbReference type="PIRSR" id="PIRSR036421-1"/>
    </source>
</evidence>
<feature type="active site" description="Nucleophile" evidence="8">
    <location>
        <position position="1031"/>
    </location>
</feature>
<feature type="active site" description="Charge relay system" evidence="8">
    <location>
        <position position="801"/>
    </location>
</feature>
<dbReference type="Pfam" id="PF03572">
    <property type="entry name" value="Peptidase_S41"/>
    <property type="match status" value="1"/>
</dbReference>
<dbReference type="Pfam" id="PF07676">
    <property type="entry name" value="PD40"/>
    <property type="match status" value="3"/>
</dbReference>
<dbReference type="Gene3D" id="3.90.226.10">
    <property type="entry name" value="2-enoyl-CoA Hydratase, Chain A, domain 1"/>
    <property type="match status" value="1"/>
</dbReference>
<dbReference type="GO" id="GO:0008236">
    <property type="term" value="F:serine-type peptidase activity"/>
    <property type="evidence" value="ECO:0007669"/>
    <property type="project" value="UniProtKB-UniRule"/>
</dbReference>
<evidence type="ECO:0000256" key="1">
    <source>
        <dbReference type="ARBA" id="ARBA00004496"/>
    </source>
</evidence>